<feature type="compositionally biased region" description="Low complexity" evidence="16">
    <location>
        <begin position="315"/>
        <end position="326"/>
    </location>
</feature>
<comment type="similarity">
    <text evidence="11">Belongs to the RILPL family.</text>
</comment>
<keyword evidence="8" id="KW-0969">Cilium</keyword>
<dbReference type="AlphaFoldDB" id="A0A667HHR7"/>
<dbReference type="GO" id="GO:0051959">
    <property type="term" value="F:dynein light intermediate chain binding"/>
    <property type="evidence" value="ECO:0007669"/>
    <property type="project" value="TreeGrafter"/>
</dbReference>
<proteinExistence type="inferred from homology"/>
<dbReference type="Gene3D" id="1.20.58.1770">
    <property type="match status" value="1"/>
</dbReference>
<reference evidence="18" key="1">
    <citation type="submission" date="2025-08" db="UniProtKB">
        <authorList>
            <consortium name="Ensembl"/>
        </authorList>
    </citation>
    <scope>IDENTIFICATION</scope>
</reference>
<dbReference type="InterPro" id="IPR034743">
    <property type="entry name" value="RH1"/>
</dbReference>
<organism evidence="18 19">
    <name type="scientific">Lynx canadensis</name>
    <name type="common">Canada lynx</name>
    <name type="synonym">Felis canadensis</name>
    <dbReference type="NCBI Taxonomy" id="61383"/>
    <lineage>
        <taxon>Eukaryota</taxon>
        <taxon>Metazoa</taxon>
        <taxon>Chordata</taxon>
        <taxon>Craniata</taxon>
        <taxon>Vertebrata</taxon>
        <taxon>Euteleostomi</taxon>
        <taxon>Mammalia</taxon>
        <taxon>Eutheria</taxon>
        <taxon>Laurasiatheria</taxon>
        <taxon>Carnivora</taxon>
        <taxon>Feliformia</taxon>
        <taxon>Felidae</taxon>
        <taxon>Felinae</taxon>
        <taxon>Lynx</taxon>
    </lineage>
</organism>
<feature type="coiled-coil region" evidence="15">
    <location>
        <begin position="219"/>
        <end position="253"/>
    </location>
</feature>
<evidence type="ECO:0000313" key="19">
    <source>
        <dbReference type="Proteomes" id="UP000472241"/>
    </source>
</evidence>
<keyword evidence="4" id="KW-0813">Transport</keyword>
<dbReference type="Proteomes" id="UP000472241">
    <property type="component" value="Unplaced"/>
</dbReference>
<dbReference type="FunFam" id="1.20.58.1770:FF:000002">
    <property type="entry name" value="RILP-like protein 1 isoform X1"/>
    <property type="match status" value="1"/>
</dbReference>
<keyword evidence="5" id="KW-0963">Cytoplasm</keyword>
<reference evidence="18" key="2">
    <citation type="submission" date="2025-09" db="UniProtKB">
        <authorList>
            <consortium name="Ensembl"/>
        </authorList>
    </citation>
    <scope>IDENTIFICATION</scope>
</reference>
<feature type="compositionally biased region" description="Basic and acidic residues" evidence="16">
    <location>
        <begin position="337"/>
        <end position="352"/>
    </location>
</feature>
<name>A0A667HHR7_LYNCA</name>
<evidence type="ECO:0000256" key="3">
    <source>
        <dbReference type="ARBA" id="ARBA00004514"/>
    </source>
</evidence>
<evidence type="ECO:0000256" key="10">
    <source>
        <dbReference type="ARBA" id="ARBA00023273"/>
    </source>
</evidence>
<dbReference type="PANTHER" id="PTHR21502">
    <property type="entry name" value="ZINC FINGER PROTEIN DZIP1"/>
    <property type="match status" value="1"/>
</dbReference>
<dbReference type="Ensembl" id="ENSLCNT00005021572.1">
    <property type="protein sequence ID" value="ENSLCNP00005019258.1"/>
    <property type="gene ID" value="ENSLCNG00005012575.1"/>
</dbReference>
<evidence type="ECO:0000256" key="2">
    <source>
        <dbReference type="ARBA" id="ARBA00004300"/>
    </source>
</evidence>
<evidence type="ECO:0000256" key="8">
    <source>
        <dbReference type="ARBA" id="ARBA00023069"/>
    </source>
</evidence>
<evidence type="ECO:0000256" key="6">
    <source>
        <dbReference type="ARBA" id="ARBA00022927"/>
    </source>
</evidence>
<evidence type="ECO:0000256" key="9">
    <source>
        <dbReference type="ARBA" id="ARBA00023212"/>
    </source>
</evidence>
<keyword evidence="19" id="KW-1185">Reference proteome</keyword>
<comment type="subunit">
    <text evidence="14">Interacts (when S-nitrosylated) with GAPDH. Interacts with RAB8A; interaction is dependent on the phosphorylation of 'Thr-72' of RAB8A. Interacts with RAB10 and RAB12; the interaction is dependent on the phosphorylation of 'Thr-73' of RAB10, and 'Ser-105' of RAB12.</text>
</comment>
<evidence type="ECO:0000256" key="5">
    <source>
        <dbReference type="ARBA" id="ARBA00022490"/>
    </source>
</evidence>
<feature type="domain" description="RH1" evidence="17">
    <location>
        <begin position="10"/>
        <end position="97"/>
    </location>
</feature>
<keyword evidence="6" id="KW-0653">Protein transport</keyword>
<dbReference type="InterPro" id="IPR051241">
    <property type="entry name" value="DZIP_RILPL"/>
</dbReference>
<dbReference type="Pfam" id="PF09744">
    <property type="entry name" value="RH1"/>
    <property type="match status" value="1"/>
</dbReference>
<feature type="region of interest" description="Disordered" evidence="16">
    <location>
        <begin position="298"/>
        <end position="404"/>
    </location>
</feature>
<evidence type="ECO:0000256" key="16">
    <source>
        <dbReference type="SAM" id="MobiDB-lite"/>
    </source>
</evidence>
<protein>
    <recommendedName>
        <fullName evidence="12">RILP-like protein 1</fullName>
    </recommendedName>
    <alternativeName>
        <fullName evidence="13">Rab-interacting lysosomal-like protein 1</fullName>
    </alternativeName>
</protein>
<sequence length="404" mass="45707">MEEDRGSSLAAESALEKNVAELTVMDVYDIASLVGHEFERVIDQHGCEAIARLMPKVVRVLEILEVLVSRHHVAPELDELRLELDRLRLERMDRIEKERKHQKELELVEDVWRGEAQDLLSQIAQLQEENKQLLTNLSHKDASFSEEEFQKHEGMSERERQVMKKLKEVVDKQRDEIRARDRELGLKNEDVEALQQQQTRLMKINHDLRHRVTVVEAQGKALIEQKVELEADLQTKEQEMGSLRAELGKLRERLQGELSQNGEEEPEPVSGNPLLGPSLNQSLWPEVRNMHGVSVPESHGYATRCPSMPHAPEVGRGSFSRGQRQGPSPDKYGNGGRADRDGSRRLQHREVGAQKATHKTLSSGDCGAPHRVQQGRSGISSESMEGSWEGKELKADMAIGSPLQ</sequence>
<dbReference type="GO" id="GO:0015031">
    <property type="term" value="P:protein transport"/>
    <property type="evidence" value="ECO:0007669"/>
    <property type="project" value="UniProtKB-KW"/>
</dbReference>
<accession>A0A667HHR7</accession>
<dbReference type="GO" id="GO:0031267">
    <property type="term" value="F:small GTPase binding"/>
    <property type="evidence" value="ECO:0007669"/>
    <property type="project" value="TreeGrafter"/>
</dbReference>
<dbReference type="GO" id="GO:0005829">
    <property type="term" value="C:cytosol"/>
    <property type="evidence" value="ECO:0007669"/>
    <property type="project" value="UniProtKB-SubCell"/>
</dbReference>
<dbReference type="GO" id="GO:0005813">
    <property type="term" value="C:centrosome"/>
    <property type="evidence" value="ECO:0007669"/>
    <property type="project" value="UniProtKB-SubCell"/>
</dbReference>
<evidence type="ECO:0000256" key="15">
    <source>
        <dbReference type="SAM" id="Coils"/>
    </source>
</evidence>
<evidence type="ECO:0000256" key="7">
    <source>
        <dbReference type="ARBA" id="ARBA00023054"/>
    </source>
</evidence>
<keyword evidence="10" id="KW-0966">Cell projection</keyword>
<evidence type="ECO:0000259" key="17">
    <source>
        <dbReference type="PROSITE" id="PS51776"/>
    </source>
</evidence>
<keyword evidence="9" id="KW-0206">Cytoskeleton</keyword>
<evidence type="ECO:0000256" key="14">
    <source>
        <dbReference type="ARBA" id="ARBA00065535"/>
    </source>
</evidence>
<feature type="compositionally biased region" description="Polar residues" evidence="16">
    <location>
        <begin position="374"/>
        <end position="384"/>
    </location>
</feature>
<evidence type="ECO:0000256" key="4">
    <source>
        <dbReference type="ARBA" id="ARBA00022448"/>
    </source>
</evidence>
<dbReference type="PROSITE" id="PS51776">
    <property type="entry name" value="RH1"/>
    <property type="match status" value="1"/>
</dbReference>
<gene>
    <name evidence="18" type="primary">RILPL1</name>
</gene>
<dbReference type="GO" id="GO:0036064">
    <property type="term" value="C:ciliary basal body"/>
    <property type="evidence" value="ECO:0007669"/>
    <property type="project" value="TreeGrafter"/>
</dbReference>
<dbReference type="GO" id="GO:0060271">
    <property type="term" value="P:cilium assembly"/>
    <property type="evidence" value="ECO:0007669"/>
    <property type="project" value="TreeGrafter"/>
</dbReference>
<evidence type="ECO:0000256" key="1">
    <source>
        <dbReference type="ARBA" id="ARBA00004138"/>
    </source>
</evidence>
<keyword evidence="7 15" id="KW-0175">Coiled coil</keyword>
<dbReference type="PANTHER" id="PTHR21502:SF6">
    <property type="entry name" value="RILP-LIKE PROTEIN 1"/>
    <property type="match status" value="1"/>
</dbReference>
<evidence type="ECO:0000256" key="11">
    <source>
        <dbReference type="ARBA" id="ARBA00038318"/>
    </source>
</evidence>
<evidence type="ECO:0000256" key="12">
    <source>
        <dbReference type="ARBA" id="ARBA00040816"/>
    </source>
</evidence>
<feature type="coiled-coil region" evidence="15">
    <location>
        <begin position="77"/>
        <end position="183"/>
    </location>
</feature>
<feature type="region of interest" description="Disordered" evidence="16">
    <location>
        <begin position="257"/>
        <end position="276"/>
    </location>
</feature>
<evidence type="ECO:0000256" key="13">
    <source>
        <dbReference type="ARBA" id="ARBA00042424"/>
    </source>
</evidence>
<dbReference type="CDD" id="cd14445">
    <property type="entry name" value="RILP-like"/>
    <property type="match status" value="1"/>
</dbReference>
<evidence type="ECO:0000313" key="18">
    <source>
        <dbReference type="Ensembl" id="ENSLCNP00005019258.1"/>
    </source>
</evidence>
<comment type="subcellular location">
    <subcellularLocation>
        <location evidence="1">Cell projection</location>
        <location evidence="1">Cilium</location>
    </subcellularLocation>
    <subcellularLocation>
        <location evidence="2">Cytoplasm</location>
        <location evidence="2">Cytoskeleton</location>
        <location evidence="2">Microtubule organizing center</location>
        <location evidence="2">Centrosome</location>
    </subcellularLocation>
    <subcellularLocation>
        <location evidence="3">Cytoplasm</location>
        <location evidence="3">Cytosol</location>
    </subcellularLocation>
</comment>